<keyword evidence="3" id="KW-1185">Reference proteome</keyword>
<dbReference type="Proteomes" id="UP000297703">
    <property type="component" value="Unassembled WGS sequence"/>
</dbReference>
<gene>
    <name evidence="2" type="ORF">DR999_PMT00235</name>
</gene>
<organism evidence="2 3">
    <name type="scientific">Platysternon megacephalum</name>
    <name type="common">big-headed turtle</name>
    <dbReference type="NCBI Taxonomy" id="55544"/>
    <lineage>
        <taxon>Eukaryota</taxon>
        <taxon>Metazoa</taxon>
        <taxon>Chordata</taxon>
        <taxon>Craniata</taxon>
        <taxon>Vertebrata</taxon>
        <taxon>Euteleostomi</taxon>
        <taxon>Archelosauria</taxon>
        <taxon>Testudinata</taxon>
        <taxon>Testudines</taxon>
        <taxon>Cryptodira</taxon>
        <taxon>Durocryptodira</taxon>
        <taxon>Testudinoidea</taxon>
        <taxon>Platysternidae</taxon>
        <taxon>Platysternon</taxon>
    </lineage>
</organism>
<comment type="caution">
    <text evidence="2">The sequence shown here is derived from an EMBL/GenBank/DDBJ whole genome shotgun (WGS) entry which is preliminary data.</text>
</comment>
<reference evidence="2 3" key="1">
    <citation type="submission" date="2019-04" db="EMBL/GenBank/DDBJ databases">
        <title>Draft genome of the big-headed turtle Platysternon megacephalum.</title>
        <authorList>
            <person name="Gong S."/>
        </authorList>
    </citation>
    <scope>NUCLEOTIDE SEQUENCE [LARGE SCALE GENOMIC DNA]</scope>
    <source>
        <strain evidence="2">DO16091913</strain>
        <tissue evidence="2">Muscle</tissue>
    </source>
</reference>
<sequence length="99" mass="10948">MNAFPINVVPMLSRHGMPPTGREKEKEKVQQEKDNTCKCGRSDLGQVLLRPIAGNTSDKGRCGSWAPGDSEIKDVIERGRSCSLIKWNPDTTIIIVNEP</sequence>
<evidence type="ECO:0000313" key="2">
    <source>
        <dbReference type="EMBL" id="TFK16310.1"/>
    </source>
</evidence>
<dbReference type="EMBL" id="QXTE01000001">
    <property type="protein sequence ID" value="TFK16310.1"/>
    <property type="molecule type" value="Genomic_DNA"/>
</dbReference>
<feature type="compositionally biased region" description="Basic and acidic residues" evidence="1">
    <location>
        <begin position="21"/>
        <end position="34"/>
    </location>
</feature>
<proteinExistence type="predicted"/>
<evidence type="ECO:0000256" key="1">
    <source>
        <dbReference type="SAM" id="MobiDB-lite"/>
    </source>
</evidence>
<evidence type="ECO:0000313" key="3">
    <source>
        <dbReference type="Proteomes" id="UP000297703"/>
    </source>
</evidence>
<dbReference type="AlphaFoldDB" id="A0A4D9FF32"/>
<protein>
    <submittedName>
        <fullName evidence="2">General transcription factor IIF subunit 2</fullName>
    </submittedName>
</protein>
<accession>A0A4D9FF32</accession>
<feature type="region of interest" description="Disordered" evidence="1">
    <location>
        <begin position="1"/>
        <end position="34"/>
    </location>
</feature>
<name>A0A4D9FF32_9SAUR</name>
<reference evidence="2 3" key="2">
    <citation type="submission" date="2019-04" db="EMBL/GenBank/DDBJ databases">
        <title>The genome sequence of big-headed turtle.</title>
        <authorList>
            <person name="Gong S."/>
        </authorList>
    </citation>
    <scope>NUCLEOTIDE SEQUENCE [LARGE SCALE GENOMIC DNA]</scope>
    <source>
        <strain evidence="2">DO16091913</strain>
        <tissue evidence="2">Muscle</tissue>
    </source>
</reference>